<dbReference type="AlphaFoldDB" id="A0A9P8PBF9"/>
<comment type="caution">
    <text evidence="1">The sequence shown here is derived from an EMBL/GenBank/DDBJ whole genome shotgun (WGS) entry which is preliminary data.</text>
</comment>
<dbReference type="GeneID" id="70234504"/>
<dbReference type="EMBL" id="JAEUBE010000158">
    <property type="protein sequence ID" value="KAH3668782.1"/>
    <property type="molecule type" value="Genomic_DNA"/>
</dbReference>
<organism evidence="1 2">
    <name type="scientific">Ogataea philodendri</name>
    <dbReference type="NCBI Taxonomy" id="1378263"/>
    <lineage>
        <taxon>Eukaryota</taxon>
        <taxon>Fungi</taxon>
        <taxon>Dikarya</taxon>
        <taxon>Ascomycota</taxon>
        <taxon>Saccharomycotina</taxon>
        <taxon>Pichiomycetes</taxon>
        <taxon>Pichiales</taxon>
        <taxon>Pichiaceae</taxon>
        <taxon>Ogataea</taxon>
    </lineage>
</organism>
<accession>A0A9P8PBF9</accession>
<name>A0A9P8PBF9_9ASCO</name>
<reference evidence="1" key="1">
    <citation type="journal article" date="2021" name="Open Biol.">
        <title>Shared evolutionary footprints suggest mitochondrial oxidative damage underlies multiple complex I losses in fungi.</title>
        <authorList>
            <person name="Schikora-Tamarit M.A."/>
            <person name="Marcet-Houben M."/>
            <person name="Nosek J."/>
            <person name="Gabaldon T."/>
        </authorList>
    </citation>
    <scope>NUCLEOTIDE SEQUENCE</scope>
    <source>
        <strain evidence="1">CBS6075</strain>
    </source>
</reference>
<keyword evidence="2" id="KW-1185">Reference proteome</keyword>
<sequence>MIGATNRISLENERIWSLIIVNRVTKLEVLAHFCSTIIGTTNDTTQVCGFAQKLSQFLYKATVSNEPLNVPLTASDFVHVGGWSKQPGVEQTRALDRARFIDNRGQCPGSEPTNNGLCEFEVLGCTGVDVHKGVWKRAGWQPKIQLVVRQTFVQIVEHKFGSTCFLLAQIVQQTNHESSVVGKPVNEIMQREIICRKRSRSISSLTRISFGLIRVMLAIRSDRVVSRTLNSLKPTSTQQRPIFWLVGSTLNGSDGNCTESK</sequence>
<protein>
    <submittedName>
        <fullName evidence="1">Uncharacterized protein</fullName>
    </submittedName>
</protein>
<gene>
    <name evidence="1" type="ORF">OGAPHI_002537</name>
</gene>
<evidence type="ECO:0000313" key="1">
    <source>
        <dbReference type="EMBL" id="KAH3668782.1"/>
    </source>
</evidence>
<proteinExistence type="predicted"/>
<reference evidence="1" key="2">
    <citation type="submission" date="2021-01" db="EMBL/GenBank/DDBJ databases">
        <authorList>
            <person name="Schikora-Tamarit M.A."/>
        </authorList>
    </citation>
    <scope>NUCLEOTIDE SEQUENCE</scope>
    <source>
        <strain evidence="1">CBS6075</strain>
    </source>
</reference>
<dbReference type="Proteomes" id="UP000769157">
    <property type="component" value="Unassembled WGS sequence"/>
</dbReference>
<evidence type="ECO:0000313" key="2">
    <source>
        <dbReference type="Proteomes" id="UP000769157"/>
    </source>
</evidence>
<dbReference type="RefSeq" id="XP_046063196.1">
    <property type="nucleotide sequence ID" value="XM_046203417.1"/>
</dbReference>